<protein>
    <submittedName>
        <fullName evidence="1">Uncharacterized protein</fullName>
    </submittedName>
</protein>
<dbReference type="EMBL" id="KQ964254">
    <property type="protein sequence ID" value="KXJ89769.1"/>
    <property type="molecule type" value="Genomic_DNA"/>
</dbReference>
<dbReference type="InParanoid" id="A0A136IYA5"/>
<keyword evidence="2" id="KW-1185">Reference proteome</keyword>
<sequence>MLHKPRMLNEASLLLMMTTPQALSMLFIDCMTAFFGGMSAGRGCRLNSDVGVVPRRGQWMTSHITIIKPSSQLHVPVFGRQGSTLYRERCIAVRGASSTGGKGFSCAALRANGSTRQWIMGSGLSFF</sequence>
<reference evidence="2" key="1">
    <citation type="submission" date="2016-02" db="EMBL/GenBank/DDBJ databases">
        <title>Draft genome sequence of Microdochium bolleyi, a fungal endophyte of beachgrass.</title>
        <authorList>
            <consortium name="DOE Joint Genome Institute"/>
            <person name="David A.S."/>
            <person name="May G."/>
            <person name="Haridas S."/>
            <person name="Lim J."/>
            <person name="Wang M."/>
            <person name="Labutti K."/>
            <person name="Lipzen A."/>
            <person name="Barry K."/>
            <person name="Grigoriev I.V."/>
        </authorList>
    </citation>
    <scope>NUCLEOTIDE SEQUENCE [LARGE SCALE GENOMIC DNA]</scope>
    <source>
        <strain evidence="2">J235TASD1</strain>
    </source>
</reference>
<proteinExistence type="predicted"/>
<evidence type="ECO:0000313" key="1">
    <source>
        <dbReference type="EMBL" id="KXJ89769.1"/>
    </source>
</evidence>
<accession>A0A136IYA5</accession>
<dbReference type="Proteomes" id="UP000070501">
    <property type="component" value="Unassembled WGS sequence"/>
</dbReference>
<name>A0A136IYA5_9PEZI</name>
<evidence type="ECO:0000313" key="2">
    <source>
        <dbReference type="Proteomes" id="UP000070501"/>
    </source>
</evidence>
<gene>
    <name evidence="1" type="ORF">Micbo1qcDRAFT_10705</name>
</gene>
<dbReference type="AlphaFoldDB" id="A0A136IYA5"/>
<organism evidence="1 2">
    <name type="scientific">Microdochium bolleyi</name>
    <dbReference type="NCBI Taxonomy" id="196109"/>
    <lineage>
        <taxon>Eukaryota</taxon>
        <taxon>Fungi</taxon>
        <taxon>Dikarya</taxon>
        <taxon>Ascomycota</taxon>
        <taxon>Pezizomycotina</taxon>
        <taxon>Sordariomycetes</taxon>
        <taxon>Xylariomycetidae</taxon>
        <taxon>Xylariales</taxon>
        <taxon>Microdochiaceae</taxon>
        <taxon>Microdochium</taxon>
    </lineage>
</organism>